<gene>
    <name evidence="1" type="ORF">ODALV1_LOCUS1270</name>
</gene>
<proteinExistence type="predicted"/>
<keyword evidence="2" id="KW-1185">Reference proteome</keyword>
<dbReference type="EMBL" id="CAXLJM020000004">
    <property type="protein sequence ID" value="CAL8070506.1"/>
    <property type="molecule type" value="Genomic_DNA"/>
</dbReference>
<organism evidence="1 2">
    <name type="scientific">Orchesella dallaii</name>
    <dbReference type="NCBI Taxonomy" id="48710"/>
    <lineage>
        <taxon>Eukaryota</taxon>
        <taxon>Metazoa</taxon>
        <taxon>Ecdysozoa</taxon>
        <taxon>Arthropoda</taxon>
        <taxon>Hexapoda</taxon>
        <taxon>Collembola</taxon>
        <taxon>Entomobryomorpha</taxon>
        <taxon>Entomobryoidea</taxon>
        <taxon>Orchesellidae</taxon>
        <taxon>Orchesellinae</taxon>
        <taxon>Orchesella</taxon>
    </lineage>
</organism>
<evidence type="ECO:0000313" key="1">
    <source>
        <dbReference type="EMBL" id="CAL8070506.1"/>
    </source>
</evidence>
<sequence length="142" mass="16414">MKFEAVQGKQGGGTCYQVYSIHALVHAQRKTHIVYAVEVDSFFYDEKSKQLTPVEIKCSPVKKNVEPAFWQARLGKVERMVFAHYENKYKDSKGVWRWTVRLASENCEKEQIPLKCVIGKCEHKKSNPEATTASVRKCEREM</sequence>
<accession>A0ABP1PL89</accession>
<protein>
    <recommendedName>
        <fullName evidence="3">PD(D/E)XK endonuclease domain-containing protein</fullName>
    </recommendedName>
</protein>
<evidence type="ECO:0008006" key="3">
    <source>
        <dbReference type="Google" id="ProtNLM"/>
    </source>
</evidence>
<dbReference type="Proteomes" id="UP001642540">
    <property type="component" value="Unassembled WGS sequence"/>
</dbReference>
<name>A0ABP1PL89_9HEXA</name>
<evidence type="ECO:0000313" key="2">
    <source>
        <dbReference type="Proteomes" id="UP001642540"/>
    </source>
</evidence>
<reference evidence="1 2" key="1">
    <citation type="submission" date="2024-08" db="EMBL/GenBank/DDBJ databases">
        <authorList>
            <person name="Cucini C."/>
            <person name="Frati F."/>
        </authorList>
    </citation>
    <scope>NUCLEOTIDE SEQUENCE [LARGE SCALE GENOMIC DNA]</scope>
</reference>
<comment type="caution">
    <text evidence="1">The sequence shown here is derived from an EMBL/GenBank/DDBJ whole genome shotgun (WGS) entry which is preliminary data.</text>
</comment>